<proteinExistence type="predicted"/>
<evidence type="ECO:0000313" key="2">
    <source>
        <dbReference type="Proteomes" id="UP000664132"/>
    </source>
</evidence>
<accession>A0A8H7WFN8</accession>
<evidence type="ECO:0000313" key="1">
    <source>
        <dbReference type="EMBL" id="KAG4423955.1"/>
    </source>
</evidence>
<gene>
    <name evidence="1" type="ORF">IFR04_002950</name>
</gene>
<dbReference type="Pfam" id="PF11735">
    <property type="entry name" value="CAP59_mtransfer"/>
    <property type="match status" value="1"/>
</dbReference>
<dbReference type="PANTHER" id="PTHR34144:SF7">
    <property type="entry name" value="EXPORT PROTEIN (CAP59), PUTATIVE (AFU_ORTHOLOGUE AFUA_7G05020)-RELATED"/>
    <property type="match status" value="1"/>
</dbReference>
<protein>
    <recommendedName>
        <fullName evidence="3">Glycosyltransferase family 69 protein</fullName>
    </recommendedName>
</protein>
<sequence length="438" mass="49828">MALITRSMRRKYLRPKPLLWILAFLFVLDVVSLITSRPIPIRRSSLPSHLKDQKIFIASMFRNSEYMLRLYYNDRLTDLIQHLGPQNVFVSIVESGSQEDTKGALSELEGKLNSLGVEHRISLGINVTEQTESLKKVPKEGEDRTGWIFTGRGEQGWEVRRIPYLAALRNQAMEPLEEMKDKLKFDRVLWINDVVFSTQDVTTLLSTRDGAYAAACAFDFSNDPQIYYDTFALRDSLGFKTASQRYPYFFSPVSRQALYHNLPIPVASCWNGLISLDASPFYATPPLKFRGISDSLANEHLEGSECCLIHADNPLRQEKGIWMNPNVRVAYRAAPYSAVNGGMEIKSSIANVVTGIPGGDGSFWPGGWEVVRGAWANRWARGLKKVKIWSETRRVLGRVQNWIEKGRNLDPSEERREPGTECLVNEMQVLFQNGWHHV</sequence>
<dbReference type="InterPro" id="IPR021047">
    <property type="entry name" value="Mannosyltransferase_CMT1"/>
</dbReference>
<evidence type="ECO:0008006" key="3">
    <source>
        <dbReference type="Google" id="ProtNLM"/>
    </source>
</evidence>
<dbReference type="Proteomes" id="UP000664132">
    <property type="component" value="Unassembled WGS sequence"/>
</dbReference>
<dbReference type="EMBL" id="JAFJYH010000027">
    <property type="protein sequence ID" value="KAG4423955.1"/>
    <property type="molecule type" value="Genomic_DNA"/>
</dbReference>
<organism evidence="1 2">
    <name type="scientific">Cadophora malorum</name>
    <dbReference type="NCBI Taxonomy" id="108018"/>
    <lineage>
        <taxon>Eukaryota</taxon>
        <taxon>Fungi</taxon>
        <taxon>Dikarya</taxon>
        <taxon>Ascomycota</taxon>
        <taxon>Pezizomycotina</taxon>
        <taxon>Leotiomycetes</taxon>
        <taxon>Helotiales</taxon>
        <taxon>Ploettnerulaceae</taxon>
        <taxon>Cadophora</taxon>
    </lineage>
</organism>
<dbReference type="PANTHER" id="PTHR34144">
    <property type="entry name" value="CHROMOSOME 8, WHOLE GENOME SHOTGUN SEQUENCE"/>
    <property type="match status" value="1"/>
</dbReference>
<dbReference type="AlphaFoldDB" id="A0A8H7WFN8"/>
<name>A0A8H7WFN8_9HELO</name>
<dbReference type="OrthoDB" id="262547at2759"/>
<keyword evidence="2" id="KW-1185">Reference proteome</keyword>
<reference evidence="1" key="1">
    <citation type="submission" date="2021-02" db="EMBL/GenBank/DDBJ databases">
        <title>Genome sequence Cadophora malorum strain M34.</title>
        <authorList>
            <person name="Stefanovic E."/>
            <person name="Vu D."/>
            <person name="Scully C."/>
            <person name="Dijksterhuis J."/>
            <person name="Roader J."/>
            <person name="Houbraken J."/>
        </authorList>
    </citation>
    <scope>NUCLEOTIDE SEQUENCE</scope>
    <source>
        <strain evidence="1">M34</strain>
    </source>
</reference>
<comment type="caution">
    <text evidence="1">The sequence shown here is derived from an EMBL/GenBank/DDBJ whole genome shotgun (WGS) entry which is preliminary data.</text>
</comment>